<evidence type="ECO:0000259" key="4">
    <source>
        <dbReference type="Pfam" id="PF13649"/>
    </source>
</evidence>
<evidence type="ECO:0000313" key="5">
    <source>
        <dbReference type="EMBL" id="MBB6507956.1"/>
    </source>
</evidence>
<dbReference type="SUPFAM" id="SSF53335">
    <property type="entry name" value="S-adenosyl-L-methionine-dependent methyltransferases"/>
    <property type="match status" value="1"/>
</dbReference>
<organism evidence="5 6">
    <name type="scientific">Rhizobium soli</name>
    <dbReference type="NCBI Taxonomy" id="424798"/>
    <lineage>
        <taxon>Bacteria</taxon>
        <taxon>Pseudomonadati</taxon>
        <taxon>Pseudomonadota</taxon>
        <taxon>Alphaproteobacteria</taxon>
        <taxon>Hyphomicrobiales</taxon>
        <taxon>Rhizobiaceae</taxon>
        <taxon>Rhizobium/Agrobacterium group</taxon>
        <taxon>Rhizobium</taxon>
    </lineage>
</organism>
<dbReference type="GO" id="GO:0032259">
    <property type="term" value="P:methylation"/>
    <property type="evidence" value="ECO:0007669"/>
    <property type="project" value="UniProtKB-KW"/>
</dbReference>
<dbReference type="Proteomes" id="UP000585437">
    <property type="component" value="Unassembled WGS sequence"/>
</dbReference>
<dbReference type="CDD" id="cd02440">
    <property type="entry name" value="AdoMet_MTases"/>
    <property type="match status" value="1"/>
</dbReference>
<proteinExistence type="predicted"/>
<dbReference type="InterPro" id="IPR029063">
    <property type="entry name" value="SAM-dependent_MTases_sf"/>
</dbReference>
<evidence type="ECO:0000313" key="6">
    <source>
        <dbReference type="Proteomes" id="UP000585437"/>
    </source>
</evidence>
<dbReference type="PANTHER" id="PTHR43464">
    <property type="entry name" value="METHYLTRANSFERASE"/>
    <property type="match status" value="1"/>
</dbReference>
<sequence length="197" mass="21878">MAEHDQTLRFYADNAKAYAGYREKANEIRLEAFLSRLSPGARVLELGCGNGRDSGFMIERGFDVTPTDGVAEMAEQASCRLGRTVAVLRFGDIDSVAAYDGVWANACLLHTPINDLADILARIHRALRPGGIFYASYKTGGEEMTDAIGRYYNNPSRRWLEQAYRTVTWSSLEISTNDGSGYDDRPTEWLHVTAVKA</sequence>
<keyword evidence="2 5" id="KW-0808">Transferase</keyword>
<gene>
    <name evidence="5" type="ORF">F4695_001288</name>
</gene>
<dbReference type="InterPro" id="IPR041698">
    <property type="entry name" value="Methyltransf_25"/>
</dbReference>
<evidence type="ECO:0000256" key="2">
    <source>
        <dbReference type="ARBA" id="ARBA00022679"/>
    </source>
</evidence>
<keyword evidence="1 5" id="KW-0489">Methyltransferase</keyword>
<dbReference type="RefSeq" id="WP_184654174.1">
    <property type="nucleotide sequence ID" value="NZ_JACHBU010000002.1"/>
</dbReference>
<evidence type="ECO:0000256" key="3">
    <source>
        <dbReference type="ARBA" id="ARBA00022691"/>
    </source>
</evidence>
<keyword evidence="6" id="KW-1185">Reference proteome</keyword>
<dbReference type="AlphaFoldDB" id="A0A7X0JJS6"/>
<dbReference type="PANTHER" id="PTHR43464:SF19">
    <property type="entry name" value="UBIQUINONE BIOSYNTHESIS O-METHYLTRANSFERASE, MITOCHONDRIAL"/>
    <property type="match status" value="1"/>
</dbReference>
<dbReference type="Gene3D" id="3.40.50.150">
    <property type="entry name" value="Vaccinia Virus protein VP39"/>
    <property type="match status" value="1"/>
</dbReference>
<dbReference type="Pfam" id="PF13649">
    <property type="entry name" value="Methyltransf_25"/>
    <property type="match status" value="1"/>
</dbReference>
<accession>A0A7X0JJS6</accession>
<dbReference type="GO" id="GO:0008168">
    <property type="term" value="F:methyltransferase activity"/>
    <property type="evidence" value="ECO:0007669"/>
    <property type="project" value="UniProtKB-KW"/>
</dbReference>
<dbReference type="PROSITE" id="PS50007">
    <property type="entry name" value="PIPLC_X_DOMAIN"/>
    <property type="match status" value="1"/>
</dbReference>
<comment type="caution">
    <text evidence="5">The sequence shown here is derived from an EMBL/GenBank/DDBJ whole genome shotgun (WGS) entry which is preliminary data.</text>
</comment>
<keyword evidence="3" id="KW-0949">S-adenosyl-L-methionine</keyword>
<protein>
    <submittedName>
        <fullName evidence="5">SAM-dependent methyltransferase</fullName>
    </submittedName>
</protein>
<feature type="domain" description="Methyltransferase" evidence="4">
    <location>
        <begin position="43"/>
        <end position="131"/>
    </location>
</feature>
<name>A0A7X0JJS6_9HYPH</name>
<evidence type="ECO:0000256" key="1">
    <source>
        <dbReference type="ARBA" id="ARBA00022603"/>
    </source>
</evidence>
<reference evidence="5 6" key="1">
    <citation type="submission" date="2020-08" db="EMBL/GenBank/DDBJ databases">
        <title>The Agave Microbiome: Exploring the role of microbial communities in plant adaptations to desert environments.</title>
        <authorList>
            <person name="Partida-Martinez L.P."/>
        </authorList>
    </citation>
    <scope>NUCLEOTIDE SEQUENCE [LARGE SCALE GENOMIC DNA]</scope>
    <source>
        <strain evidence="5 6">AS3.12</strain>
    </source>
</reference>
<dbReference type="EMBL" id="JACHBU010000002">
    <property type="protein sequence ID" value="MBB6507956.1"/>
    <property type="molecule type" value="Genomic_DNA"/>
</dbReference>